<feature type="region of interest" description="Disordered" evidence="5">
    <location>
        <begin position="277"/>
        <end position="417"/>
    </location>
</feature>
<evidence type="ECO:0008006" key="8">
    <source>
        <dbReference type="Google" id="ProtNLM"/>
    </source>
</evidence>
<keyword evidence="3" id="KW-0862">Zinc</keyword>
<feature type="region of interest" description="Disordered" evidence="5">
    <location>
        <begin position="458"/>
        <end position="477"/>
    </location>
</feature>
<feature type="coiled-coil region" evidence="4">
    <location>
        <begin position="47"/>
        <end position="175"/>
    </location>
</feature>
<evidence type="ECO:0000256" key="3">
    <source>
        <dbReference type="ARBA" id="ARBA00022833"/>
    </source>
</evidence>
<organism evidence="6 7">
    <name type="scientific">Thalassiosira oceanica</name>
    <name type="common">Marine diatom</name>
    <dbReference type="NCBI Taxonomy" id="159749"/>
    <lineage>
        <taxon>Eukaryota</taxon>
        <taxon>Sar</taxon>
        <taxon>Stramenopiles</taxon>
        <taxon>Ochrophyta</taxon>
        <taxon>Bacillariophyta</taxon>
        <taxon>Coscinodiscophyceae</taxon>
        <taxon>Thalassiosirophycidae</taxon>
        <taxon>Thalassiosirales</taxon>
        <taxon>Thalassiosiraceae</taxon>
        <taxon>Thalassiosira</taxon>
    </lineage>
</organism>
<keyword evidence="7" id="KW-1185">Reference proteome</keyword>
<comment type="caution">
    <text evidence="6">The sequence shown here is derived from an EMBL/GenBank/DDBJ whole genome shotgun (WGS) entry which is preliminary data.</text>
</comment>
<dbReference type="GO" id="GO:0008270">
    <property type="term" value="F:zinc ion binding"/>
    <property type="evidence" value="ECO:0007669"/>
    <property type="project" value="UniProtKB-KW"/>
</dbReference>
<keyword evidence="4" id="KW-0175">Coiled coil</keyword>
<reference evidence="6 7" key="1">
    <citation type="journal article" date="2012" name="Genome Biol.">
        <title>Genome and low-iron response of an oceanic diatom adapted to chronic iron limitation.</title>
        <authorList>
            <person name="Lommer M."/>
            <person name="Specht M."/>
            <person name="Roy A.S."/>
            <person name="Kraemer L."/>
            <person name="Andreson R."/>
            <person name="Gutowska M.A."/>
            <person name="Wolf J."/>
            <person name="Bergner S.V."/>
            <person name="Schilhabel M.B."/>
            <person name="Klostermeier U.C."/>
            <person name="Beiko R.G."/>
            <person name="Rosenstiel P."/>
            <person name="Hippler M."/>
            <person name="Laroche J."/>
        </authorList>
    </citation>
    <scope>NUCLEOTIDE SEQUENCE [LARGE SCALE GENOMIC DNA]</scope>
    <source>
        <strain evidence="6 7">CCMP1005</strain>
    </source>
</reference>
<feature type="region of interest" description="Disordered" evidence="5">
    <location>
        <begin position="1"/>
        <end position="26"/>
    </location>
</feature>
<feature type="compositionally biased region" description="Low complexity" evidence="5">
    <location>
        <begin position="458"/>
        <end position="471"/>
    </location>
</feature>
<dbReference type="PROSITE" id="PS00518">
    <property type="entry name" value="ZF_RING_1"/>
    <property type="match status" value="1"/>
</dbReference>
<dbReference type="EMBL" id="AGNL01006676">
    <property type="protein sequence ID" value="EJK71864.1"/>
    <property type="molecule type" value="Genomic_DNA"/>
</dbReference>
<evidence type="ECO:0000256" key="2">
    <source>
        <dbReference type="ARBA" id="ARBA00022771"/>
    </source>
</evidence>
<feature type="compositionally biased region" description="Low complexity" evidence="5">
    <location>
        <begin position="290"/>
        <end position="313"/>
    </location>
</feature>
<sequence length="521" mass="56193">KRGSRPVNLSDQAAKKSKPAAGSQTSKDIAVVSNLFTERDNKILALKTELESQKTLATCEKEKLEKKLDEETNEVARLRDELARTKTLEAENRRVKLLEAENARLRADNARLRTEANRNKCLAMVKQEKLDAAKDEKEDLIEVKEELTRTVLELIQAALQDDEEAQRAVENARTEPCMWPDCLRNARCKRNVLECGHVVCDECIAGLQHACTHEVKRTDTSRPYKLILSGGWAFGFLDSIDRTLQLLLDPPEMHTSRNSPLYSSLILLVPNMGDLPEASKSDSGENFRFPPLSALPSPQPSSSLSPRRSPASLDSGSGGTPGQGPASLFLGMVNTSGASRRGSCIAPRGGTPGRARSVNAVAPVAVPPGLGREPPESQSEGRPGAEPGLLDRGGVCELERVHRVSPPNADVGEGDVGSHARVLSQTVSFSVGGLSPLKSRHGLVPGRAELPGRRVPFVSESSSSFDASESPGATDLRLGSSEAFDGWLLVTLGRAPPSEPSLCLRSESWPVPADFAIRSES</sequence>
<accession>K0T406</accession>
<evidence type="ECO:0000256" key="5">
    <source>
        <dbReference type="SAM" id="MobiDB-lite"/>
    </source>
</evidence>
<evidence type="ECO:0000256" key="4">
    <source>
        <dbReference type="SAM" id="Coils"/>
    </source>
</evidence>
<evidence type="ECO:0000256" key="1">
    <source>
        <dbReference type="ARBA" id="ARBA00022723"/>
    </source>
</evidence>
<name>K0T406_THAOC</name>
<dbReference type="AlphaFoldDB" id="K0T406"/>
<evidence type="ECO:0000313" key="7">
    <source>
        <dbReference type="Proteomes" id="UP000266841"/>
    </source>
</evidence>
<dbReference type="InterPro" id="IPR017907">
    <property type="entry name" value="Znf_RING_CS"/>
</dbReference>
<feature type="non-terminal residue" evidence="6">
    <location>
        <position position="1"/>
    </location>
</feature>
<dbReference type="Proteomes" id="UP000266841">
    <property type="component" value="Unassembled WGS sequence"/>
</dbReference>
<proteinExistence type="predicted"/>
<keyword evidence="2" id="KW-0863">Zinc-finger</keyword>
<gene>
    <name evidence="6" type="ORF">THAOC_06656</name>
</gene>
<protein>
    <recommendedName>
        <fullName evidence="8">RING-type domain-containing protein</fullName>
    </recommendedName>
</protein>
<evidence type="ECO:0000313" key="6">
    <source>
        <dbReference type="EMBL" id="EJK71864.1"/>
    </source>
</evidence>
<keyword evidence="1" id="KW-0479">Metal-binding</keyword>